<dbReference type="EMBL" id="JAESWC010000002">
    <property type="protein sequence ID" value="MBL4935894.1"/>
    <property type="molecule type" value="Genomic_DNA"/>
</dbReference>
<protein>
    <submittedName>
        <fullName evidence="14">Methyl-accepting chemotaxis protein</fullName>
    </submittedName>
</protein>
<proteinExistence type="inferred from homology"/>
<dbReference type="Proteomes" id="UP000632377">
    <property type="component" value="Unassembled WGS sequence"/>
</dbReference>
<feature type="domain" description="HAMP" evidence="13">
    <location>
        <begin position="315"/>
        <end position="367"/>
    </location>
</feature>
<keyword evidence="3" id="KW-0145">Chemotaxis</keyword>
<evidence type="ECO:0000259" key="13">
    <source>
        <dbReference type="PROSITE" id="PS50885"/>
    </source>
</evidence>
<feature type="domain" description="Methyl-accepting transducer" evidence="12">
    <location>
        <begin position="386"/>
        <end position="643"/>
    </location>
</feature>
<evidence type="ECO:0000313" key="15">
    <source>
        <dbReference type="Proteomes" id="UP000632377"/>
    </source>
</evidence>
<dbReference type="CDD" id="cd12912">
    <property type="entry name" value="PDC2_MCP_like"/>
    <property type="match status" value="1"/>
</dbReference>
<evidence type="ECO:0000256" key="3">
    <source>
        <dbReference type="ARBA" id="ARBA00022500"/>
    </source>
</evidence>
<dbReference type="Pfam" id="PF00015">
    <property type="entry name" value="MCPsignal"/>
    <property type="match status" value="1"/>
</dbReference>
<organism evidence="14 15">
    <name type="scientific">Clostridium rhizosphaerae</name>
    <dbReference type="NCBI Taxonomy" id="2803861"/>
    <lineage>
        <taxon>Bacteria</taxon>
        <taxon>Bacillati</taxon>
        <taxon>Bacillota</taxon>
        <taxon>Clostridia</taxon>
        <taxon>Eubacteriales</taxon>
        <taxon>Clostridiaceae</taxon>
        <taxon>Clostridium</taxon>
    </lineage>
</organism>
<name>A0ABS1T967_9CLOT</name>
<dbReference type="CDD" id="cd11386">
    <property type="entry name" value="MCP_signal"/>
    <property type="match status" value="1"/>
</dbReference>
<evidence type="ECO:0000256" key="11">
    <source>
        <dbReference type="SAM" id="Phobius"/>
    </source>
</evidence>
<dbReference type="RefSeq" id="WP_202748482.1">
    <property type="nucleotide sequence ID" value="NZ_JAESWC010000002.1"/>
</dbReference>
<evidence type="ECO:0000256" key="6">
    <source>
        <dbReference type="ARBA" id="ARBA00023136"/>
    </source>
</evidence>
<reference evidence="14 15" key="1">
    <citation type="submission" date="2021-01" db="EMBL/GenBank/DDBJ databases">
        <title>Genome public.</title>
        <authorList>
            <person name="Liu C."/>
            <person name="Sun Q."/>
        </authorList>
    </citation>
    <scope>NUCLEOTIDE SEQUENCE [LARGE SCALE GENOMIC DNA]</scope>
    <source>
        <strain evidence="14 15">YIM B02515</strain>
    </source>
</reference>
<dbReference type="CDD" id="cd18773">
    <property type="entry name" value="PDC1_HK_sensor"/>
    <property type="match status" value="1"/>
</dbReference>
<keyword evidence="6 11" id="KW-0472">Membrane</keyword>
<evidence type="ECO:0000256" key="4">
    <source>
        <dbReference type="ARBA" id="ARBA00022692"/>
    </source>
</evidence>
<dbReference type="Gene3D" id="1.10.8.500">
    <property type="entry name" value="HAMP domain in histidine kinase"/>
    <property type="match status" value="1"/>
</dbReference>
<dbReference type="SMART" id="SM00283">
    <property type="entry name" value="MA"/>
    <property type="match status" value="1"/>
</dbReference>
<evidence type="ECO:0000256" key="1">
    <source>
        <dbReference type="ARBA" id="ARBA00004651"/>
    </source>
</evidence>
<dbReference type="Gene3D" id="3.30.450.20">
    <property type="entry name" value="PAS domain"/>
    <property type="match status" value="2"/>
</dbReference>
<dbReference type="SUPFAM" id="SSF58104">
    <property type="entry name" value="Methyl-accepting chemotaxis protein (MCP) signaling domain"/>
    <property type="match status" value="1"/>
</dbReference>
<dbReference type="PROSITE" id="PS50111">
    <property type="entry name" value="CHEMOTAXIS_TRANSDUC_2"/>
    <property type="match status" value="1"/>
</dbReference>
<dbReference type="InterPro" id="IPR004089">
    <property type="entry name" value="MCPsignal_dom"/>
</dbReference>
<evidence type="ECO:0000313" key="14">
    <source>
        <dbReference type="EMBL" id="MBL4935894.1"/>
    </source>
</evidence>
<evidence type="ECO:0000259" key="12">
    <source>
        <dbReference type="PROSITE" id="PS50111"/>
    </source>
</evidence>
<feature type="coiled-coil region" evidence="10">
    <location>
        <begin position="408"/>
        <end position="435"/>
    </location>
</feature>
<dbReference type="CDD" id="cd06225">
    <property type="entry name" value="HAMP"/>
    <property type="match status" value="1"/>
</dbReference>
<dbReference type="SUPFAM" id="SSF103190">
    <property type="entry name" value="Sensory domain-like"/>
    <property type="match status" value="2"/>
</dbReference>
<evidence type="ECO:0000256" key="9">
    <source>
        <dbReference type="PROSITE-ProRule" id="PRU00284"/>
    </source>
</evidence>
<evidence type="ECO:0000256" key="7">
    <source>
        <dbReference type="ARBA" id="ARBA00023224"/>
    </source>
</evidence>
<accession>A0ABS1T967</accession>
<evidence type="ECO:0000256" key="2">
    <source>
        <dbReference type="ARBA" id="ARBA00022475"/>
    </source>
</evidence>
<dbReference type="InterPro" id="IPR029151">
    <property type="entry name" value="Sensor-like_sf"/>
</dbReference>
<dbReference type="SMART" id="SM00304">
    <property type="entry name" value="HAMP"/>
    <property type="match status" value="1"/>
</dbReference>
<sequence>MKKRVANDKLKLKSRIGFKLIVILILLTIIPITSLGLVSYVSSKKVIMNRFTVSTQQTLSEVNRGIDNYFDSLKRQINILAANENVQAINTDQQAYQQKLIDSLSTVKENNRDLMSVYLATSTGKLYSYPNSETAANVDCTNKPWYTEALKNKDSIVVSDLYKDEKSGQTTVTISRTVQYKNDIVGVLAMDIDMNNLANQLSNIKIGKEGYVFIINKTGIVISHPDNSKIGTDLPTKMSYWKNVSTKESGFEKYNDLGTEKYNVYVTNKESGWKILGVIDQKEIMTDVQGIGTAILIFTIVSVILSTIIAVFLSIWITKNINRLNDVFKKAADGNLSSRINILTKDEFGQLGTNFNNMLSSISTLIKSAKESSDNILEASKIIDNISSETNTSVSEVASAIDSVAIGASNQTRDIEEGVNKFNELEQKIDNIVNLSTDMEGISSNTEKVSREGLSIIDTLFEKSRKTIKTTSNIQDAVLNMSKSTNEIGSITETINDIAEQTNLLALNAAIEAARAGDAGKGFAVVADEIRKLAEQSTDATKKIQQLIEKISTKSKATVDAMNGAVAIVNEQNKVVESTKQIFGNIISSINELVNGLQSIETAVRDANNSKSEIVGIMHNIAAVSEESAASTEEVSASIEEVSGALNGFMSNANSLKDIAVKLQNEINKFKLNE</sequence>
<feature type="transmembrane region" description="Helical" evidence="11">
    <location>
        <begin position="291"/>
        <end position="317"/>
    </location>
</feature>
<keyword evidence="4 11" id="KW-0812">Transmembrane</keyword>
<keyword evidence="7 9" id="KW-0807">Transducer</keyword>
<dbReference type="InterPro" id="IPR033479">
    <property type="entry name" value="dCache_1"/>
</dbReference>
<keyword evidence="2" id="KW-1003">Cell membrane</keyword>
<keyword evidence="10" id="KW-0175">Coiled coil</keyword>
<keyword evidence="5 11" id="KW-1133">Transmembrane helix</keyword>
<evidence type="ECO:0000256" key="10">
    <source>
        <dbReference type="SAM" id="Coils"/>
    </source>
</evidence>
<evidence type="ECO:0000256" key="8">
    <source>
        <dbReference type="ARBA" id="ARBA00029447"/>
    </source>
</evidence>
<comment type="caution">
    <text evidence="14">The sequence shown here is derived from an EMBL/GenBank/DDBJ whole genome shotgun (WGS) entry which is preliminary data.</text>
</comment>
<keyword evidence="15" id="KW-1185">Reference proteome</keyword>
<comment type="similarity">
    <text evidence="8">Belongs to the methyl-accepting chemotaxis (MCP) protein family.</text>
</comment>
<dbReference type="Pfam" id="PF00672">
    <property type="entry name" value="HAMP"/>
    <property type="match status" value="1"/>
</dbReference>
<evidence type="ECO:0000256" key="5">
    <source>
        <dbReference type="ARBA" id="ARBA00022989"/>
    </source>
</evidence>
<comment type="subcellular location">
    <subcellularLocation>
        <location evidence="1">Cell membrane</location>
        <topology evidence="1">Multi-pass membrane protein</topology>
    </subcellularLocation>
</comment>
<dbReference type="PANTHER" id="PTHR32089:SF114">
    <property type="entry name" value="METHYL-ACCEPTING CHEMOTAXIS PROTEIN MCPB"/>
    <property type="match status" value="1"/>
</dbReference>
<dbReference type="InterPro" id="IPR003660">
    <property type="entry name" value="HAMP_dom"/>
</dbReference>
<dbReference type="PANTHER" id="PTHR32089">
    <property type="entry name" value="METHYL-ACCEPTING CHEMOTAXIS PROTEIN MCPB"/>
    <property type="match status" value="1"/>
</dbReference>
<dbReference type="Pfam" id="PF02743">
    <property type="entry name" value="dCache_1"/>
    <property type="match status" value="1"/>
</dbReference>
<gene>
    <name evidence="14" type="ORF">JK636_08990</name>
</gene>
<dbReference type="Gene3D" id="1.10.287.950">
    <property type="entry name" value="Methyl-accepting chemotaxis protein"/>
    <property type="match status" value="1"/>
</dbReference>
<dbReference type="PROSITE" id="PS50885">
    <property type="entry name" value="HAMP"/>
    <property type="match status" value="1"/>
</dbReference>
<feature type="transmembrane region" description="Helical" evidence="11">
    <location>
        <begin position="20"/>
        <end position="41"/>
    </location>
</feature>